<dbReference type="EMBL" id="FXAT01000023">
    <property type="protein sequence ID" value="SMG61544.1"/>
    <property type="molecule type" value="Genomic_DNA"/>
</dbReference>
<evidence type="ECO:0000313" key="1">
    <source>
        <dbReference type="EMBL" id="SMG61544.1"/>
    </source>
</evidence>
<reference evidence="2" key="1">
    <citation type="submission" date="2017-04" db="EMBL/GenBank/DDBJ databases">
        <authorList>
            <person name="Varghese N."/>
            <person name="Submissions S."/>
        </authorList>
    </citation>
    <scope>NUCLEOTIDE SEQUENCE [LARGE SCALE GENOMIC DNA]</scope>
    <source>
        <strain evidence="2">LMG 29540</strain>
    </source>
</reference>
<proteinExistence type="predicted"/>
<accession>A0A1X7M701</accession>
<gene>
    <name evidence="1" type="ORF">SAMN06265784_12314</name>
</gene>
<keyword evidence="2" id="KW-1185">Reference proteome</keyword>
<dbReference type="STRING" id="1515439.SAMN06265784_12314"/>
<evidence type="ECO:0000313" key="2">
    <source>
        <dbReference type="Proteomes" id="UP000193228"/>
    </source>
</evidence>
<protein>
    <submittedName>
        <fullName evidence="1">Uncharacterized protein</fullName>
    </submittedName>
</protein>
<dbReference type="OrthoDB" id="222292at119060"/>
<sequence>MSKPTTLVEATPGGSVFPSAEAMAFVDAAAKAVLTTLTGARREFTLMPYRHCGTEYLGFDWWDDARNEVHFTFFACAPYEIFRSPPEKVGSGGDDVAVGDLIDALLLVRLIADRVNGIQQAQTDHSTQVSVH</sequence>
<dbReference type="RefSeq" id="WP_143809164.1">
    <property type="nucleotide sequence ID" value="NZ_FXAT01000023.1"/>
</dbReference>
<name>A0A1X7M701_9BURK</name>
<dbReference type="Proteomes" id="UP000193228">
    <property type="component" value="Unassembled WGS sequence"/>
</dbReference>
<organism evidence="1 2">
    <name type="scientific">Paraburkholderia susongensis</name>
    <dbReference type="NCBI Taxonomy" id="1515439"/>
    <lineage>
        <taxon>Bacteria</taxon>
        <taxon>Pseudomonadati</taxon>
        <taxon>Pseudomonadota</taxon>
        <taxon>Betaproteobacteria</taxon>
        <taxon>Burkholderiales</taxon>
        <taxon>Burkholderiaceae</taxon>
        <taxon>Paraburkholderia</taxon>
    </lineage>
</organism>
<dbReference type="AlphaFoldDB" id="A0A1X7M701"/>